<dbReference type="EMBL" id="CP095075">
    <property type="protein sequence ID" value="UOR12712.1"/>
    <property type="molecule type" value="Genomic_DNA"/>
</dbReference>
<evidence type="ECO:0000313" key="16">
    <source>
        <dbReference type="EMBL" id="UOR12712.1"/>
    </source>
</evidence>
<keyword evidence="16" id="KW-0966">Cell projection</keyword>
<evidence type="ECO:0000256" key="1">
    <source>
        <dbReference type="ARBA" id="ARBA00004413"/>
    </source>
</evidence>
<keyword evidence="17" id="KW-1185">Reference proteome</keyword>
<feature type="domain" description="SRP54-type proteins GTP-binding" evidence="15">
    <location>
        <begin position="170"/>
        <end position="361"/>
    </location>
</feature>
<dbReference type="Gene3D" id="3.40.50.300">
    <property type="entry name" value="P-loop containing nucleotide triphosphate hydrolases"/>
    <property type="match status" value="1"/>
</dbReference>
<evidence type="ECO:0000256" key="12">
    <source>
        <dbReference type="ARBA" id="ARBA00025337"/>
    </source>
</evidence>
<dbReference type="InterPro" id="IPR047040">
    <property type="entry name" value="FlhF__GTPase_dom"/>
</dbReference>
<dbReference type="InterPro" id="IPR027417">
    <property type="entry name" value="P-loop_NTPase"/>
</dbReference>
<evidence type="ECO:0000313" key="17">
    <source>
        <dbReference type="Proteomes" id="UP000830326"/>
    </source>
</evidence>
<dbReference type="SUPFAM" id="SSF52540">
    <property type="entry name" value="P-loop containing nucleoside triphosphate hydrolases"/>
    <property type="match status" value="1"/>
</dbReference>
<evidence type="ECO:0000256" key="13">
    <source>
        <dbReference type="NCBIfam" id="TIGR03499"/>
    </source>
</evidence>
<gene>
    <name evidence="16" type="primary">flhF</name>
    <name evidence="16" type="ORF">MUO15_04105</name>
</gene>
<dbReference type="NCBIfam" id="TIGR03499">
    <property type="entry name" value="FlhF"/>
    <property type="match status" value="1"/>
</dbReference>
<feature type="domain" description="AAA+ ATPase" evidence="14">
    <location>
        <begin position="169"/>
        <end position="361"/>
    </location>
</feature>
<dbReference type="Gene3D" id="1.20.120.1380">
    <property type="entry name" value="Flagellar FlhF biosynthesis protein, N domain"/>
    <property type="match status" value="1"/>
</dbReference>
<evidence type="ECO:0000256" key="7">
    <source>
        <dbReference type="ARBA" id="ARBA00022795"/>
    </source>
</evidence>
<comment type="subcellular location">
    <subcellularLocation>
        <location evidence="1">Cell membrane</location>
        <topology evidence="1">Peripheral membrane protein</topology>
        <orientation evidence="1">Cytoplasmic side</orientation>
    </subcellularLocation>
</comment>
<proteinExistence type="inferred from homology"/>
<reference evidence="16" key="1">
    <citation type="submission" date="2022-04" db="EMBL/GenBank/DDBJ databases">
        <title>Halobacillus sp. isolated from saltern.</title>
        <authorList>
            <person name="Won M."/>
            <person name="Lee C.-M."/>
            <person name="Woen H.-Y."/>
            <person name="Kwon S.-W."/>
        </authorList>
    </citation>
    <scope>NUCLEOTIDE SEQUENCE</scope>
    <source>
        <strain evidence="16">SSHM10-5</strain>
    </source>
</reference>
<protein>
    <recommendedName>
        <fullName evidence="3 13">Flagellar biosynthesis protein FlhF</fullName>
    </recommendedName>
</protein>
<dbReference type="Proteomes" id="UP000830326">
    <property type="component" value="Chromosome"/>
</dbReference>
<evidence type="ECO:0000259" key="15">
    <source>
        <dbReference type="SMART" id="SM00962"/>
    </source>
</evidence>
<dbReference type="SMART" id="SM00962">
    <property type="entry name" value="SRP54"/>
    <property type="match status" value="1"/>
</dbReference>
<dbReference type="SMART" id="SM00382">
    <property type="entry name" value="AAA"/>
    <property type="match status" value="1"/>
</dbReference>
<sequence length="366" mass="40986">MKVKKFQAGTMPEVMKKVKKELGTDAVILNSKPIKVGGVLGLFKKSHVEVIAAVDPTIEHVPKKETKTEMKGDFSGQNAPNDELLKELKSLKAMIQTQHHQPSYPAAIESIHRHLVSQEVEPMLAKELADELQKLTANRDISDEQWTNLAEDELQKKLTHLSFGHESFKKQYVHLVGPTGVGKTTTVAKIAADALLNKHLKVAFITTDTYRIAAIDQLKTYAKILDIPLEVAYSLEDYIQAREKFEDYDLVLIDTAGRNFRDAHYVNELRKVVDFTEDTETYLVLSLTSKYPDMSNIYQQFADIPIKKLIFTKEDETSRMGGAISMAVNHNIGVAYVTYGQNVPDDIKPASRKSLVRSVMEAAANG</sequence>
<keyword evidence="16" id="KW-0282">Flagellum</keyword>
<keyword evidence="5" id="KW-1003">Cell membrane</keyword>
<evidence type="ECO:0000256" key="5">
    <source>
        <dbReference type="ARBA" id="ARBA00022475"/>
    </source>
</evidence>
<evidence type="ECO:0000256" key="4">
    <source>
        <dbReference type="ARBA" id="ARBA00022448"/>
    </source>
</evidence>
<keyword evidence="11" id="KW-1006">Bacterial flagellum protein export</keyword>
<keyword evidence="9" id="KW-0342">GTP-binding</keyword>
<name>A0ABY4HCX5_9BACI</name>
<evidence type="ECO:0000259" key="14">
    <source>
        <dbReference type="SMART" id="SM00382"/>
    </source>
</evidence>
<keyword evidence="6" id="KW-0547">Nucleotide-binding</keyword>
<evidence type="ECO:0000256" key="2">
    <source>
        <dbReference type="ARBA" id="ARBA00008531"/>
    </source>
</evidence>
<dbReference type="InterPro" id="IPR020006">
    <property type="entry name" value="FlhF"/>
</dbReference>
<keyword evidence="16" id="KW-0969">Cilium</keyword>
<accession>A0ABY4HCX5</accession>
<evidence type="ECO:0000256" key="9">
    <source>
        <dbReference type="ARBA" id="ARBA00023134"/>
    </source>
</evidence>
<evidence type="ECO:0000256" key="10">
    <source>
        <dbReference type="ARBA" id="ARBA00023136"/>
    </source>
</evidence>
<evidence type="ECO:0000256" key="8">
    <source>
        <dbReference type="ARBA" id="ARBA00022927"/>
    </source>
</evidence>
<evidence type="ECO:0000256" key="6">
    <source>
        <dbReference type="ARBA" id="ARBA00022741"/>
    </source>
</evidence>
<keyword evidence="8" id="KW-0653">Protein transport</keyword>
<keyword evidence="4" id="KW-0813">Transport</keyword>
<organism evidence="16 17">
    <name type="scientific">Halobacillus amylolyticus</name>
    <dbReference type="NCBI Taxonomy" id="2932259"/>
    <lineage>
        <taxon>Bacteria</taxon>
        <taxon>Bacillati</taxon>
        <taxon>Bacillota</taxon>
        <taxon>Bacilli</taxon>
        <taxon>Bacillales</taxon>
        <taxon>Bacillaceae</taxon>
        <taxon>Halobacillus</taxon>
    </lineage>
</organism>
<comment type="function">
    <text evidence="12">Necessary for flagellar biosynthesis. May be involved in translocation of the flagellum.</text>
</comment>
<dbReference type="RefSeq" id="WP_245033686.1">
    <property type="nucleotide sequence ID" value="NZ_CP095075.1"/>
</dbReference>
<dbReference type="Pfam" id="PF00448">
    <property type="entry name" value="SRP54"/>
    <property type="match status" value="1"/>
</dbReference>
<dbReference type="InterPro" id="IPR000897">
    <property type="entry name" value="SRP54_GTPase_dom"/>
</dbReference>
<evidence type="ECO:0000256" key="3">
    <source>
        <dbReference type="ARBA" id="ARBA00014919"/>
    </source>
</evidence>
<dbReference type="InterPro" id="IPR003593">
    <property type="entry name" value="AAA+_ATPase"/>
</dbReference>
<dbReference type="PANTHER" id="PTHR43134:SF3">
    <property type="entry name" value="FLAGELLAR BIOSYNTHESIS PROTEIN FLHF"/>
    <property type="match status" value="1"/>
</dbReference>
<keyword evidence="7" id="KW-1005">Bacterial flagellum biogenesis</keyword>
<comment type="similarity">
    <text evidence="2">Belongs to the GTP-binding SRP family.</text>
</comment>
<keyword evidence="10" id="KW-0472">Membrane</keyword>
<dbReference type="PANTHER" id="PTHR43134">
    <property type="entry name" value="SIGNAL RECOGNITION PARTICLE RECEPTOR SUBUNIT ALPHA"/>
    <property type="match status" value="1"/>
</dbReference>
<evidence type="ECO:0000256" key="11">
    <source>
        <dbReference type="ARBA" id="ARBA00023225"/>
    </source>
</evidence>
<dbReference type="CDD" id="cd17873">
    <property type="entry name" value="FlhF"/>
    <property type="match status" value="1"/>
</dbReference>